<dbReference type="EMBL" id="CACTIH010009179">
    <property type="protein sequence ID" value="CAA3026808.1"/>
    <property type="molecule type" value="Genomic_DNA"/>
</dbReference>
<dbReference type="PANTHER" id="PTHR37761:SF2">
    <property type="entry name" value="OS09G0108400 PROTEIN"/>
    <property type="match status" value="1"/>
</dbReference>
<accession>A0A8S0V5W9</accession>
<feature type="coiled-coil region" evidence="1">
    <location>
        <begin position="140"/>
        <end position="174"/>
    </location>
</feature>
<organism evidence="2 3">
    <name type="scientific">Olea europaea subsp. europaea</name>
    <dbReference type="NCBI Taxonomy" id="158383"/>
    <lineage>
        <taxon>Eukaryota</taxon>
        <taxon>Viridiplantae</taxon>
        <taxon>Streptophyta</taxon>
        <taxon>Embryophyta</taxon>
        <taxon>Tracheophyta</taxon>
        <taxon>Spermatophyta</taxon>
        <taxon>Magnoliopsida</taxon>
        <taxon>eudicotyledons</taxon>
        <taxon>Gunneridae</taxon>
        <taxon>Pentapetalae</taxon>
        <taxon>asterids</taxon>
        <taxon>lamiids</taxon>
        <taxon>Lamiales</taxon>
        <taxon>Oleaceae</taxon>
        <taxon>Oleeae</taxon>
        <taxon>Olea</taxon>
    </lineage>
</organism>
<proteinExistence type="predicted"/>
<dbReference type="PANTHER" id="PTHR37761">
    <property type="entry name" value="OS09G0108400 PROTEIN"/>
    <property type="match status" value="1"/>
</dbReference>
<protein>
    <submittedName>
        <fullName evidence="2">Sarcolemmal membrane-associated</fullName>
    </submittedName>
</protein>
<dbReference type="Gramene" id="OE9A034914T1">
    <property type="protein sequence ID" value="OE9A034914C1"/>
    <property type="gene ID" value="OE9A034914"/>
</dbReference>
<evidence type="ECO:0000256" key="1">
    <source>
        <dbReference type="SAM" id="Coils"/>
    </source>
</evidence>
<dbReference type="OrthoDB" id="1934337at2759"/>
<evidence type="ECO:0000313" key="2">
    <source>
        <dbReference type="EMBL" id="CAA3026808.1"/>
    </source>
</evidence>
<sequence length="180" mass="20149">MGTNYSFGVLCEILEKLKEAQLHGAQTSPRKKIAGLLAWATDVVEGGGGGGKSDEENDPDSVPLFFTHEQQTHVQELNRNAASLNLSIQDLRRRLPHPDVSQRLPHLHAHSLASNAALALHLNAHSTTKQQEKLGCRKKNTEYEKVISNCENKIQQKLQETDVLQNKLKEMDLNRRELNS</sequence>
<comment type="caution">
    <text evidence="2">The sequence shown here is derived from an EMBL/GenBank/DDBJ whole genome shotgun (WGS) entry which is preliminary data.</text>
</comment>
<name>A0A8S0V5W9_OLEEU</name>
<keyword evidence="3" id="KW-1185">Reference proteome</keyword>
<dbReference type="Proteomes" id="UP000594638">
    <property type="component" value="Unassembled WGS sequence"/>
</dbReference>
<gene>
    <name evidence="2" type="ORF">OLEA9_A034914</name>
</gene>
<dbReference type="AlphaFoldDB" id="A0A8S0V5W9"/>
<reference evidence="2 3" key="1">
    <citation type="submission" date="2019-12" db="EMBL/GenBank/DDBJ databases">
        <authorList>
            <person name="Alioto T."/>
            <person name="Alioto T."/>
            <person name="Gomez Garrido J."/>
        </authorList>
    </citation>
    <scope>NUCLEOTIDE SEQUENCE [LARGE SCALE GENOMIC DNA]</scope>
</reference>
<evidence type="ECO:0000313" key="3">
    <source>
        <dbReference type="Proteomes" id="UP000594638"/>
    </source>
</evidence>
<keyword evidence="1" id="KW-0175">Coiled coil</keyword>